<evidence type="ECO:0000256" key="1">
    <source>
        <dbReference type="ARBA" id="ARBA00006484"/>
    </source>
</evidence>
<sequence length="291" mass="30795">MGRGQHRALRPPTASRRSLPHLRRARCADRRHLGRRRAPTGGVVSLAGRSVVVTGAGSGIGRAIAVQLAAQGALVTVVGRRETALKETVAQLDAEVEIVAADLCTPDSADRIIDAAIDRFGRVDGLVNNAGLARFGRIDEVDVADLDALLAVNVRGPAQLIKAALPHLRSVRGSIVNVTSVAGALSMPGRSYYGASKAAMNSLTRSLARELAPDVRVNAVLPGPVDTPMWQDLGLSPMQTELLRRDMVAGTPMGRFGEEDEIARWVACLLDPDFAGWITGVLLPVDGGRTT</sequence>
<organism evidence="5 6">
    <name type="scientific">Kribbella sandramycini</name>
    <dbReference type="NCBI Taxonomy" id="60450"/>
    <lineage>
        <taxon>Bacteria</taxon>
        <taxon>Bacillati</taxon>
        <taxon>Actinomycetota</taxon>
        <taxon>Actinomycetes</taxon>
        <taxon>Propionibacteriales</taxon>
        <taxon>Kribbellaceae</taxon>
        <taxon>Kribbella</taxon>
    </lineage>
</organism>
<dbReference type="InterPro" id="IPR057326">
    <property type="entry name" value="KR_dom"/>
</dbReference>
<dbReference type="SUPFAM" id="SSF51735">
    <property type="entry name" value="NAD(P)-binding Rossmann-fold domains"/>
    <property type="match status" value="1"/>
</dbReference>
<dbReference type="Gene3D" id="3.40.50.720">
    <property type="entry name" value="NAD(P)-binding Rossmann-like Domain"/>
    <property type="match status" value="1"/>
</dbReference>
<feature type="region of interest" description="Disordered" evidence="3">
    <location>
        <begin position="1"/>
        <end position="20"/>
    </location>
</feature>
<dbReference type="InterPro" id="IPR002347">
    <property type="entry name" value="SDR_fam"/>
</dbReference>
<evidence type="ECO:0000259" key="4">
    <source>
        <dbReference type="SMART" id="SM00822"/>
    </source>
</evidence>
<name>A0A7Y4KXJ6_9ACTN</name>
<dbReference type="CDD" id="cd05233">
    <property type="entry name" value="SDR_c"/>
    <property type="match status" value="1"/>
</dbReference>
<keyword evidence="2" id="KW-0560">Oxidoreductase</keyword>
<evidence type="ECO:0000256" key="3">
    <source>
        <dbReference type="SAM" id="MobiDB-lite"/>
    </source>
</evidence>
<protein>
    <submittedName>
        <fullName evidence="5">SDR family oxidoreductase</fullName>
    </submittedName>
</protein>
<dbReference type="AlphaFoldDB" id="A0A7Y4KXJ6"/>
<reference evidence="5 6" key="1">
    <citation type="submission" date="2020-05" db="EMBL/GenBank/DDBJ databases">
        <title>Genome sequence of Kribbella sandramycini ATCC 39419.</title>
        <authorList>
            <person name="Maclea K.S."/>
            <person name="Fair J.L."/>
        </authorList>
    </citation>
    <scope>NUCLEOTIDE SEQUENCE [LARGE SCALE GENOMIC DNA]</scope>
    <source>
        <strain evidence="5 6">ATCC 39419</strain>
    </source>
</reference>
<dbReference type="EMBL" id="JABJRC010000002">
    <property type="protein sequence ID" value="NOL40479.1"/>
    <property type="molecule type" value="Genomic_DNA"/>
</dbReference>
<proteinExistence type="inferred from homology"/>
<dbReference type="GO" id="GO:0016491">
    <property type="term" value="F:oxidoreductase activity"/>
    <property type="evidence" value="ECO:0007669"/>
    <property type="project" value="UniProtKB-KW"/>
</dbReference>
<dbReference type="PROSITE" id="PS00061">
    <property type="entry name" value="ADH_SHORT"/>
    <property type="match status" value="1"/>
</dbReference>
<keyword evidence="6" id="KW-1185">Reference proteome</keyword>
<dbReference type="Proteomes" id="UP000534306">
    <property type="component" value="Unassembled WGS sequence"/>
</dbReference>
<gene>
    <name evidence="5" type="ORF">HPO96_09505</name>
</gene>
<dbReference type="PRINTS" id="PR00080">
    <property type="entry name" value="SDRFAMILY"/>
</dbReference>
<dbReference type="SMART" id="SM00822">
    <property type="entry name" value="PKS_KR"/>
    <property type="match status" value="1"/>
</dbReference>
<comment type="similarity">
    <text evidence="1">Belongs to the short-chain dehydrogenases/reductases (SDR) family.</text>
</comment>
<dbReference type="PANTHER" id="PTHR43975:SF2">
    <property type="entry name" value="EG:BACR7A4.14 PROTEIN-RELATED"/>
    <property type="match status" value="1"/>
</dbReference>
<dbReference type="InterPro" id="IPR036291">
    <property type="entry name" value="NAD(P)-bd_dom_sf"/>
</dbReference>
<dbReference type="NCBIfam" id="NF005559">
    <property type="entry name" value="PRK07231.1"/>
    <property type="match status" value="1"/>
</dbReference>
<comment type="caution">
    <text evidence="5">The sequence shown here is derived from an EMBL/GenBank/DDBJ whole genome shotgun (WGS) entry which is preliminary data.</text>
</comment>
<dbReference type="PRINTS" id="PR00081">
    <property type="entry name" value="GDHRDH"/>
</dbReference>
<dbReference type="PANTHER" id="PTHR43975">
    <property type="entry name" value="ZGC:101858"/>
    <property type="match status" value="1"/>
</dbReference>
<evidence type="ECO:0000313" key="5">
    <source>
        <dbReference type="EMBL" id="NOL40479.1"/>
    </source>
</evidence>
<evidence type="ECO:0000256" key="2">
    <source>
        <dbReference type="ARBA" id="ARBA00023002"/>
    </source>
</evidence>
<dbReference type="FunFam" id="3.40.50.720:FF:000084">
    <property type="entry name" value="Short-chain dehydrogenase reductase"/>
    <property type="match status" value="1"/>
</dbReference>
<dbReference type="Pfam" id="PF13561">
    <property type="entry name" value="adh_short_C2"/>
    <property type="match status" value="1"/>
</dbReference>
<feature type="domain" description="Ketoreductase" evidence="4">
    <location>
        <begin position="49"/>
        <end position="233"/>
    </location>
</feature>
<evidence type="ECO:0000313" key="6">
    <source>
        <dbReference type="Proteomes" id="UP000534306"/>
    </source>
</evidence>
<dbReference type="InterPro" id="IPR020904">
    <property type="entry name" value="Sc_DH/Rdtase_CS"/>
</dbReference>
<accession>A0A7Y4KXJ6</accession>